<comment type="caution">
    <text evidence="1">The sequence shown here is derived from an EMBL/GenBank/DDBJ whole genome shotgun (WGS) entry which is preliminary data.</text>
</comment>
<dbReference type="EMBL" id="QSUL01000004">
    <property type="protein sequence ID" value="RGN37403.1"/>
    <property type="molecule type" value="Genomic_DNA"/>
</dbReference>
<gene>
    <name evidence="1" type="ORF">DXB65_07850</name>
</gene>
<evidence type="ECO:0000313" key="2">
    <source>
        <dbReference type="Proteomes" id="UP000260983"/>
    </source>
</evidence>
<accession>A0A3E5BJ08</accession>
<evidence type="ECO:0000313" key="1">
    <source>
        <dbReference type="EMBL" id="RGN37403.1"/>
    </source>
</evidence>
<protein>
    <submittedName>
        <fullName evidence="1">Uncharacterized protein</fullName>
    </submittedName>
</protein>
<reference evidence="1 2" key="1">
    <citation type="submission" date="2018-08" db="EMBL/GenBank/DDBJ databases">
        <title>A genome reference for cultivated species of the human gut microbiota.</title>
        <authorList>
            <person name="Zou Y."/>
            <person name="Xue W."/>
            <person name="Luo G."/>
        </authorList>
    </citation>
    <scope>NUCLEOTIDE SEQUENCE [LARGE SCALE GENOMIC DNA]</scope>
    <source>
        <strain evidence="1 2">OM05-15BH</strain>
    </source>
</reference>
<proteinExistence type="predicted"/>
<name>A0A3E5BJ08_9BACE</name>
<organism evidence="1 2">
    <name type="scientific">Bacteroides oleiciplenus</name>
    <dbReference type="NCBI Taxonomy" id="626931"/>
    <lineage>
        <taxon>Bacteria</taxon>
        <taxon>Pseudomonadati</taxon>
        <taxon>Bacteroidota</taxon>
        <taxon>Bacteroidia</taxon>
        <taxon>Bacteroidales</taxon>
        <taxon>Bacteroidaceae</taxon>
        <taxon>Bacteroides</taxon>
    </lineage>
</organism>
<dbReference type="Proteomes" id="UP000260983">
    <property type="component" value="Unassembled WGS sequence"/>
</dbReference>
<dbReference type="AlphaFoldDB" id="A0A3E5BJ08"/>
<sequence>MLDSIREADSIAAVEEAAEAAFEAVREEYQYHTLDGKGTQKEYQGSLEQKEHLDMIDKKMEEDPNF</sequence>